<evidence type="ECO:0000313" key="2">
    <source>
        <dbReference type="EMBL" id="MBW0529097.1"/>
    </source>
</evidence>
<keyword evidence="3" id="KW-1185">Reference proteome</keyword>
<feature type="compositionally biased region" description="Basic and acidic residues" evidence="1">
    <location>
        <begin position="476"/>
        <end position="492"/>
    </location>
</feature>
<feature type="compositionally biased region" description="Polar residues" evidence="1">
    <location>
        <begin position="41"/>
        <end position="59"/>
    </location>
</feature>
<organism evidence="2 3">
    <name type="scientific">Austropuccinia psidii MF-1</name>
    <dbReference type="NCBI Taxonomy" id="1389203"/>
    <lineage>
        <taxon>Eukaryota</taxon>
        <taxon>Fungi</taxon>
        <taxon>Dikarya</taxon>
        <taxon>Basidiomycota</taxon>
        <taxon>Pucciniomycotina</taxon>
        <taxon>Pucciniomycetes</taxon>
        <taxon>Pucciniales</taxon>
        <taxon>Sphaerophragmiaceae</taxon>
        <taxon>Austropuccinia</taxon>
    </lineage>
</organism>
<proteinExistence type="predicted"/>
<feature type="compositionally biased region" description="Basic and acidic residues" evidence="1">
    <location>
        <begin position="325"/>
        <end position="336"/>
    </location>
</feature>
<sequence>MQEELIELLKKEGKRKESCFTAENSPMEETTSMPRIFGQEGSPSPFSRPMASSTPFTSQRPNTIPKWVNFHAQASIPFQQEIPLINTPIVKIRPKDYNLRFDGKEAERFIKRVENIAEIEGESGRDIARQISFWTKDQEISYHIEGIPGYETGDWEQLKLDMKRRWGTVSPERRYKLSSITQLFTKIQQEGGIRNMTQYKKFIGEYESIINYLKRYQYIQADINHNQEILASLSSSVKESIYKDMIKDKAMVKALDGGYIIPTLEILNLYIGQDVEAKVLIQQKEFSQPKSQEKKARFEEESWDTVLKQMKALTKTIKNPQPQENKSKDTGNESVKEVLNQPKHLSEVVESPNRPQKSNNQDQRTLQNSQPFRPRYPSPPISSGYQPYIPAQMAPRPPLKYYYCLEEGHSAIRCNNLTEDLEKRIVLKRRGTYLSPSFQTVPTEGPKSEKELLKHFSKEQEDFTKKIREQSNPPPKKQEITVIEERKGEKATAKAQIEELGNWKPPQISPEN</sequence>
<name>A0A9Q3F351_9BASI</name>
<feature type="region of interest" description="Disordered" evidence="1">
    <location>
        <begin position="16"/>
        <end position="35"/>
    </location>
</feature>
<reference evidence="2" key="1">
    <citation type="submission" date="2021-03" db="EMBL/GenBank/DDBJ databases">
        <title>Draft genome sequence of rust myrtle Austropuccinia psidii MF-1, a brazilian biotype.</title>
        <authorList>
            <person name="Quecine M.C."/>
            <person name="Pachon D.M.R."/>
            <person name="Bonatelli M.L."/>
            <person name="Correr F.H."/>
            <person name="Franceschini L.M."/>
            <person name="Leite T.F."/>
            <person name="Margarido G.R.A."/>
            <person name="Almeida C.A."/>
            <person name="Ferrarezi J.A."/>
            <person name="Labate C.A."/>
        </authorList>
    </citation>
    <scope>NUCLEOTIDE SEQUENCE</scope>
    <source>
        <strain evidence="2">MF-1</strain>
    </source>
</reference>
<evidence type="ECO:0000313" key="3">
    <source>
        <dbReference type="Proteomes" id="UP000765509"/>
    </source>
</evidence>
<feature type="region of interest" description="Disordered" evidence="1">
    <location>
        <begin position="458"/>
        <end position="512"/>
    </location>
</feature>
<dbReference type="AlphaFoldDB" id="A0A9Q3F351"/>
<evidence type="ECO:0008006" key="4">
    <source>
        <dbReference type="Google" id="ProtNLM"/>
    </source>
</evidence>
<dbReference type="OrthoDB" id="2152029at2759"/>
<gene>
    <name evidence="2" type="ORF">O181_068812</name>
</gene>
<feature type="compositionally biased region" description="Polar residues" evidence="1">
    <location>
        <begin position="21"/>
        <end position="33"/>
    </location>
</feature>
<evidence type="ECO:0000256" key="1">
    <source>
        <dbReference type="SAM" id="MobiDB-lite"/>
    </source>
</evidence>
<feature type="compositionally biased region" description="Basic and acidic residues" evidence="1">
    <location>
        <begin position="458"/>
        <end position="469"/>
    </location>
</feature>
<protein>
    <recommendedName>
        <fullName evidence="4">Retrotransposon gag domain-containing protein</fullName>
    </recommendedName>
</protein>
<feature type="region of interest" description="Disordered" evidence="1">
    <location>
        <begin position="314"/>
        <end position="389"/>
    </location>
</feature>
<accession>A0A9Q3F351</accession>
<feature type="compositionally biased region" description="Polar residues" evidence="1">
    <location>
        <begin position="353"/>
        <end position="371"/>
    </location>
</feature>
<feature type="region of interest" description="Disordered" evidence="1">
    <location>
        <begin position="40"/>
        <end position="59"/>
    </location>
</feature>
<comment type="caution">
    <text evidence="2">The sequence shown here is derived from an EMBL/GenBank/DDBJ whole genome shotgun (WGS) entry which is preliminary data.</text>
</comment>
<dbReference type="Proteomes" id="UP000765509">
    <property type="component" value="Unassembled WGS sequence"/>
</dbReference>
<dbReference type="EMBL" id="AVOT02034866">
    <property type="protein sequence ID" value="MBW0529097.1"/>
    <property type="molecule type" value="Genomic_DNA"/>
</dbReference>